<dbReference type="KEGG" id="tng:GSTEN00011179G001"/>
<dbReference type="AlphaFoldDB" id="Q4SX18"/>
<feature type="non-terminal residue" evidence="1">
    <location>
        <position position="33"/>
    </location>
</feature>
<protein>
    <submittedName>
        <fullName evidence="1">(spotted green pufferfish) hypothetical protein</fullName>
    </submittedName>
</protein>
<gene>
    <name evidence="1" type="ORF">GSTENG00011179001</name>
</gene>
<proteinExistence type="predicted"/>
<evidence type="ECO:0000313" key="1">
    <source>
        <dbReference type="EMBL" id="CAF94814.1"/>
    </source>
</evidence>
<dbReference type="EMBL" id="CAAE01013158">
    <property type="protein sequence ID" value="CAF94814.1"/>
    <property type="molecule type" value="Genomic_DNA"/>
</dbReference>
<feature type="non-terminal residue" evidence="1">
    <location>
        <position position="1"/>
    </location>
</feature>
<organism evidence="1">
    <name type="scientific">Tetraodon nigroviridis</name>
    <name type="common">Spotted green pufferfish</name>
    <name type="synonym">Chelonodon nigroviridis</name>
    <dbReference type="NCBI Taxonomy" id="99883"/>
    <lineage>
        <taxon>Eukaryota</taxon>
        <taxon>Metazoa</taxon>
        <taxon>Chordata</taxon>
        <taxon>Craniata</taxon>
        <taxon>Vertebrata</taxon>
        <taxon>Euteleostomi</taxon>
        <taxon>Actinopterygii</taxon>
        <taxon>Neopterygii</taxon>
        <taxon>Teleostei</taxon>
        <taxon>Neoteleostei</taxon>
        <taxon>Acanthomorphata</taxon>
        <taxon>Eupercaria</taxon>
        <taxon>Tetraodontiformes</taxon>
        <taxon>Tetradontoidea</taxon>
        <taxon>Tetraodontidae</taxon>
        <taxon>Tetraodon</taxon>
    </lineage>
</organism>
<reference evidence="1" key="2">
    <citation type="submission" date="2004-02" db="EMBL/GenBank/DDBJ databases">
        <authorList>
            <consortium name="Genoscope"/>
            <consortium name="Whitehead Institute Centre for Genome Research"/>
        </authorList>
    </citation>
    <scope>NUCLEOTIDE SEQUENCE</scope>
</reference>
<name>Q4SX18_TETNG</name>
<accession>Q4SX18</accession>
<sequence length="33" mass="3717">AKSKRVLVSVAQSDTRHLNCLHRLGIVLGIMDW</sequence>
<reference evidence="1" key="1">
    <citation type="journal article" date="2004" name="Nature">
        <title>Genome duplication in the teleost fish Tetraodon nigroviridis reveals the early vertebrate proto-karyotype.</title>
        <authorList>
            <person name="Jaillon O."/>
            <person name="Aury J.-M."/>
            <person name="Brunet F."/>
            <person name="Petit J.-L."/>
            <person name="Stange-Thomann N."/>
            <person name="Mauceli E."/>
            <person name="Bouneau L."/>
            <person name="Fischer C."/>
            <person name="Ozouf-Costaz C."/>
            <person name="Bernot A."/>
            <person name="Nicaud S."/>
            <person name="Jaffe D."/>
            <person name="Fisher S."/>
            <person name="Lutfalla G."/>
            <person name="Dossat C."/>
            <person name="Segurens B."/>
            <person name="Dasilva C."/>
            <person name="Salanoubat M."/>
            <person name="Levy M."/>
            <person name="Boudet N."/>
            <person name="Castellano S."/>
            <person name="Anthouard V."/>
            <person name="Jubin C."/>
            <person name="Castelli V."/>
            <person name="Katinka M."/>
            <person name="Vacherie B."/>
            <person name="Biemont C."/>
            <person name="Skalli Z."/>
            <person name="Cattolico L."/>
            <person name="Poulain J."/>
            <person name="De Berardinis V."/>
            <person name="Cruaud C."/>
            <person name="Duprat S."/>
            <person name="Brottier P."/>
            <person name="Coutanceau J.-P."/>
            <person name="Gouzy J."/>
            <person name="Parra G."/>
            <person name="Lardier G."/>
            <person name="Chapple C."/>
            <person name="McKernan K.J."/>
            <person name="McEwan P."/>
            <person name="Bosak S."/>
            <person name="Kellis M."/>
            <person name="Volff J.-N."/>
            <person name="Guigo R."/>
            <person name="Zody M.C."/>
            <person name="Mesirov J."/>
            <person name="Lindblad-Toh K."/>
            <person name="Birren B."/>
            <person name="Nusbaum C."/>
            <person name="Kahn D."/>
            <person name="Robinson-Rechavi M."/>
            <person name="Laudet V."/>
            <person name="Schachter V."/>
            <person name="Quetier F."/>
            <person name="Saurin W."/>
            <person name="Scarpelli C."/>
            <person name="Wincker P."/>
            <person name="Lander E.S."/>
            <person name="Weissenbach J."/>
            <person name="Roest Crollius H."/>
        </authorList>
    </citation>
    <scope>NUCLEOTIDE SEQUENCE [LARGE SCALE GENOMIC DNA]</scope>
</reference>
<comment type="caution">
    <text evidence="1">The sequence shown here is derived from an EMBL/GenBank/DDBJ whole genome shotgun (WGS) entry which is preliminary data.</text>
</comment>